<feature type="binding site" evidence="10">
    <location>
        <position position="351"/>
    </location>
    <ligand>
        <name>Zn(2+)</name>
        <dbReference type="ChEBI" id="CHEBI:29105"/>
        <note>catalytic</note>
    </ligand>
</feature>
<feature type="domain" description="Peptidase M1 membrane alanine aminopeptidase" evidence="14">
    <location>
        <begin position="273"/>
        <end position="490"/>
    </location>
</feature>
<dbReference type="PATRIC" id="fig|1292034.3.peg.1382"/>
<organism evidence="17 18">
    <name type="scientific">Caulobacter vibrioides OR37</name>
    <dbReference type="NCBI Taxonomy" id="1292034"/>
    <lineage>
        <taxon>Bacteria</taxon>
        <taxon>Pseudomonadati</taxon>
        <taxon>Pseudomonadota</taxon>
        <taxon>Alphaproteobacteria</taxon>
        <taxon>Caulobacterales</taxon>
        <taxon>Caulobacteraceae</taxon>
        <taxon>Caulobacter</taxon>
    </lineage>
</organism>
<dbReference type="EMBL" id="APMP01000005">
    <property type="protein sequence ID" value="ENZ82815.1"/>
    <property type="molecule type" value="Genomic_DNA"/>
</dbReference>
<evidence type="ECO:0000256" key="12">
    <source>
        <dbReference type="RuleBase" id="RU364040"/>
    </source>
</evidence>
<dbReference type="SUPFAM" id="SSF63737">
    <property type="entry name" value="Leukotriene A4 hydrolase N-terminal domain"/>
    <property type="match status" value="1"/>
</dbReference>
<dbReference type="InterPro" id="IPR014782">
    <property type="entry name" value="Peptidase_M1_dom"/>
</dbReference>
<feature type="domain" description="ERAP1-like C-terminal" evidence="15">
    <location>
        <begin position="566"/>
        <end position="870"/>
    </location>
</feature>
<dbReference type="Pfam" id="PF01433">
    <property type="entry name" value="Peptidase_M1"/>
    <property type="match status" value="1"/>
</dbReference>
<name>R0D321_CAUVI</name>
<feature type="binding site" evidence="10">
    <location>
        <position position="370"/>
    </location>
    <ligand>
        <name>Zn(2+)</name>
        <dbReference type="ChEBI" id="CHEBI:29105"/>
        <note>catalytic</note>
    </ligand>
</feature>
<dbReference type="GO" id="GO:0005737">
    <property type="term" value="C:cytoplasm"/>
    <property type="evidence" value="ECO:0007669"/>
    <property type="project" value="TreeGrafter"/>
</dbReference>
<gene>
    <name evidence="17" type="ORF">OR37_01393</name>
</gene>
<feature type="chain" id="PRO_5004339902" description="Aminopeptidase" evidence="13">
    <location>
        <begin position="23"/>
        <end position="895"/>
    </location>
</feature>
<dbReference type="FunFam" id="1.10.390.10:FF:000006">
    <property type="entry name" value="Puromycin-sensitive aminopeptidase"/>
    <property type="match status" value="1"/>
</dbReference>
<feature type="binding site" evidence="10">
    <location>
        <position position="347"/>
    </location>
    <ligand>
        <name>Zn(2+)</name>
        <dbReference type="ChEBI" id="CHEBI:29105"/>
        <note>catalytic</note>
    </ligand>
</feature>
<evidence type="ECO:0000259" key="16">
    <source>
        <dbReference type="Pfam" id="PF17900"/>
    </source>
</evidence>
<evidence type="ECO:0000256" key="1">
    <source>
        <dbReference type="ARBA" id="ARBA00000098"/>
    </source>
</evidence>
<dbReference type="Gene3D" id="2.60.40.1730">
    <property type="entry name" value="tricorn interacting facor f3 domain"/>
    <property type="match status" value="1"/>
</dbReference>
<dbReference type="GO" id="GO:0005615">
    <property type="term" value="C:extracellular space"/>
    <property type="evidence" value="ECO:0007669"/>
    <property type="project" value="TreeGrafter"/>
</dbReference>
<dbReference type="EC" id="3.4.11.-" evidence="12"/>
<keyword evidence="4 12" id="KW-0645">Protease</keyword>
<evidence type="ECO:0000256" key="9">
    <source>
        <dbReference type="PIRSR" id="PIRSR634016-1"/>
    </source>
</evidence>
<dbReference type="PANTHER" id="PTHR11533">
    <property type="entry name" value="PROTEASE M1 ZINC METALLOPROTEASE"/>
    <property type="match status" value="1"/>
</dbReference>
<dbReference type="Gene3D" id="2.60.40.1910">
    <property type="match status" value="1"/>
</dbReference>
<reference evidence="17 18" key="1">
    <citation type="journal article" date="2013" name="Genome Announc.">
        <title>Draft Genome Sequence for Caulobacter sp. Strain OR37, a Bacterium Tolerant to Heavy Metals.</title>
        <authorList>
            <person name="Utturkar S.M."/>
            <person name="Bollmann A."/>
            <person name="Brzoska R.M."/>
            <person name="Klingeman D.M."/>
            <person name="Epstein S.E."/>
            <person name="Palumbo A.V."/>
            <person name="Brown S.D."/>
        </authorList>
    </citation>
    <scope>NUCLEOTIDE SEQUENCE [LARGE SCALE GENOMIC DNA]</scope>
    <source>
        <strain evidence="17 18">OR37</strain>
    </source>
</reference>
<evidence type="ECO:0000256" key="7">
    <source>
        <dbReference type="ARBA" id="ARBA00022833"/>
    </source>
</evidence>
<evidence type="ECO:0000259" key="14">
    <source>
        <dbReference type="Pfam" id="PF01433"/>
    </source>
</evidence>
<feature type="site" description="Transition state stabilizer" evidence="11">
    <location>
        <position position="432"/>
    </location>
</feature>
<evidence type="ECO:0000256" key="13">
    <source>
        <dbReference type="SAM" id="SignalP"/>
    </source>
</evidence>
<feature type="signal peptide" evidence="13">
    <location>
        <begin position="1"/>
        <end position="22"/>
    </location>
</feature>
<dbReference type="InterPro" id="IPR042097">
    <property type="entry name" value="Aminopeptidase_N-like_N_sf"/>
</dbReference>
<dbReference type="GO" id="GO:0043171">
    <property type="term" value="P:peptide catabolic process"/>
    <property type="evidence" value="ECO:0007669"/>
    <property type="project" value="TreeGrafter"/>
</dbReference>
<dbReference type="eggNOG" id="COG0308">
    <property type="taxonomic scope" value="Bacteria"/>
</dbReference>
<dbReference type="Gene3D" id="1.25.50.20">
    <property type="match status" value="1"/>
</dbReference>
<dbReference type="CDD" id="cd09601">
    <property type="entry name" value="M1_APN-Q_like"/>
    <property type="match status" value="1"/>
</dbReference>
<protein>
    <recommendedName>
        <fullName evidence="12">Aminopeptidase</fullName>
        <ecNumber evidence="12">3.4.11.-</ecNumber>
    </recommendedName>
</protein>
<dbReference type="STRING" id="1292034.OR37_01393"/>
<dbReference type="OrthoDB" id="100605at2"/>
<dbReference type="SUPFAM" id="SSF55486">
    <property type="entry name" value="Metalloproteases ('zincins'), catalytic domain"/>
    <property type="match status" value="1"/>
</dbReference>
<dbReference type="PRINTS" id="PR00756">
    <property type="entry name" value="ALADIPTASE"/>
</dbReference>
<evidence type="ECO:0000256" key="10">
    <source>
        <dbReference type="PIRSR" id="PIRSR634016-3"/>
    </source>
</evidence>
<evidence type="ECO:0000256" key="8">
    <source>
        <dbReference type="ARBA" id="ARBA00023049"/>
    </source>
</evidence>
<evidence type="ECO:0000256" key="4">
    <source>
        <dbReference type="ARBA" id="ARBA00022670"/>
    </source>
</evidence>
<dbReference type="InterPro" id="IPR045357">
    <property type="entry name" value="Aminopeptidase_N-like_N"/>
</dbReference>
<evidence type="ECO:0000259" key="15">
    <source>
        <dbReference type="Pfam" id="PF11838"/>
    </source>
</evidence>
<evidence type="ECO:0000313" key="17">
    <source>
        <dbReference type="EMBL" id="ENZ82815.1"/>
    </source>
</evidence>
<dbReference type="InterPro" id="IPR024571">
    <property type="entry name" value="ERAP1-like_C_dom"/>
</dbReference>
<evidence type="ECO:0000256" key="11">
    <source>
        <dbReference type="PIRSR" id="PIRSR634016-4"/>
    </source>
</evidence>
<dbReference type="InterPro" id="IPR027268">
    <property type="entry name" value="Peptidase_M4/M1_CTD_sf"/>
</dbReference>
<dbReference type="AlphaFoldDB" id="R0D321"/>
<dbReference type="Pfam" id="PF17900">
    <property type="entry name" value="Peptidase_M1_N"/>
    <property type="match status" value="1"/>
</dbReference>
<feature type="active site" description="Proton acceptor" evidence="9">
    <location>
        <position position="348"/>
    </location>
</feature>
<dbReference type="Proteomes" id="UP000013063">
    <property type="component" value="Unassembled WGS sequence"/>
</dbReference>
<keyword evidence="8 12" id="KW-0482">Metalloprotease</keyword>
<evidence type="ECO:0000256" key="2">
    <source>
        <dbReference type="ARBA" id="ARBA00010136"/>
    </source>
</evidence>
<sequence length="895" mass="95822" precursor="true">MRRLMSSAAVAVMLFAAGSVSAAPAAKAAAAKAKPVASAAAAGTPGATFASVTSQLPRNVRPSHYDLAFTPDLDKLTFTAQVKIAIEVVEPTATVTLQAADLTFDKVSIAGVGQAKVKVDADAQTASFTFDKPLAKGKYVLAIDYAGKIYKQAAGLFALDYETEAGKKRAIYTQFENSDARRFIPSWDEPFYKATYSVEATIPTGQMALNNMPIASSKDLGNGKTVVKFATSPKMSTYLLFFGLGDFDRASVKAGGADVGVVTKKGDIPKAQFALKSAAEILPWYNDYFGTPYPLPVLDNIAAPGRSQFFSAMENWGAIFYFEYALLLDPKISTETDKQNVFTTVAHEMAHQWFGDLVTMAWWDDLWLNEGFASWMEGRATEHFHPEWNGALEAVGGREAAMSVDSLATTHPVVQHVATVEQASQAFDTITYQKGEAVIRMLESYVGHDAWRDGVRAYMKKHNHGNTVSDDLWSAVEASAKKPIKAIAHDFTLQPGVPLITVTGATCAAGKTTLTFTQGEFSRDHQDKKPLAWRVPVTVKALGGGEAKTLVVGGKGSVTVAGCGPVVVNAGQAGYFRTQYGPERFGKIAANFAKLPAIDQLGLMTDSWSMGLAGYQPATDFLDISKMVPADADPLVLSRMAGTFLGIDGYYEGQPAERAAFRKFAIARLRPLLAKVGWTAKPGEADNIAILRNDLIGVLGGLGDPDVVAEATRRFNASKTDPSALPGPLRRTITSVVAKHADAATWDAIRAQAQAEKTPLIRNQLYSLLASAEDETLAQKALDLALTPEPGETLSSSMISGVARNHPDMTFDWAVAHKDAVNEKVDSSSRTRFIPGLGASSSNPAMADKIKAYAAANLAEGSRKEAEKAAAGVLNRAKIRQQRLPAITAWVAKNG</sequence>
<accession>R0D321</accession>
<evidence type="ECO:0000256" key="3">
    <source>
        <dbReference type="ARBA" id="ARBA00022438"/>
    </source>
</evidence>
<keyword evidence="13" id="KW-0732">Signal</keyword>
<dbReference type="GO" id="GO:0008270">
    <property type="term" value="F:zinc ion binding"/>
    <property type="evidence" value="ECO:0007669"/>
    <property type="project" value="UniProtKB-UniRule"/>
</dbReference>
<evidence type="ECO:0000313" key="18">
    <source>
        <dbReference type="Proteomes" id="UP000013063"/>
    </source>
</evidence>
<dbReference type="InterPro" id="IPR001930">
    <property type="entry name" value="Peptidase_M1"/>
</dbReference>
<proteinExistence type="inferred from homology"/>
<comment type="cofactor">
    <cofactor evidence="10 12">
        <name>Zn(2+)</name>
        <dbReference type="ChEBI" id="CHEBI:29105"/>
    </cofactor>
    <text evidence="10 12">Binds 1 zinc ion per subunit.</text>
</comment>
<dbReference type="GO" id="GO:0070006">
    <property type="term" value="F:metalloaminopeptidase activity"/>
    <property type="evidence" value="ECO:0007669"/>
    <property type="project" value="TreeGrafter"/>
</dbReference>
<comment type="similarity">
    <text evidence="2 12">Belongs to the peptidase M1 family.</text>
</comment>
<keyword evidence="7 10" id="KW-0862">Zinc</keyword>
<comment type="catalytic activity">
    <reaction evidence="1">
        <text>Release of an N-terminal amino acid, Xaa-|-Yaa- from a peptide, amide or arylamide. Xaa is preferably Ala, but may be most amino acids including Pro (slow action). When a terminal hydrophobic residue is followed by a prolyl residue, the two may be released as an intact Xaa-Pro dipeptide.</text>
        <dbReference type="EC" id="3.4.11.2"/>
    </reaction>
</comment>
<keyword evidence="18" id="KW-1185">Reference proteome</keyword>
<keyword evidence="5 10" id="KW-0479">Metal-binding</keyword>
<keyword evidence="3 12" id="KW-0031">Aminopeptidase</keyword>
<keyword evidence="6 12" id="KW-0378">Hydrolase</keyword>
<evidence type="ECO:0000256" key="6">
    <source>
        <dbReference type="ARBA" id="ARBA00022801"/>
    </source>
</evidence>
<dbReference type="InterPro" id="IPR050344">
    <property type="entry name" value="Peptidase_M1_aminopeptidases"/>
</dbReference>
<dbReference type="InterPro" id="IPR034016">
    <property type="entry name" value="M1_APN-typ"/>
</dbReference>
<dbReference type="GO" id="GO:0006508">
    <property type="term" value="P:proteolysis"/>
    <property type="evidence" value="ECO:0007669"/>
    <property type="project" value="UniProtKB-KW"/>
</dbReference>
<dbReference type="GO" id="GO:0042277">
    <property type="term" value="F:peptide binding"/>
    <property type="evidence" value="ECO:0007669"/>
    <property type="project" value="TreeGrafter"/>
</dbReference>
<dbReference type="GO" id="GO:0016285">
    <property type="term" value="F:alanyl aminopeptidase activity"/>
    <property type="evidence" value="ECO:0007669"/>
    <property type="project" value="UniProtKB-EC"/>
</dbReference>
<comment type="caution">
    <text evidence="17">The sequence shown here is derived from an EMBL/GenBank/DDBJ whole genome shotgun (WGS) entry which is preliminary data.</text>
</comment>
<dbReference type="Pfam" id="PF11838">
    <property type="entry name" value="ERAP1_C"/>
    <property type="match status" value="1"/>
</dbReference>
<dbReference type="RefSeq" id="WP_004617405.1">
    <property type="nucleotide sequence ID" value="NZ_APMP01000005.1"/>
</dbReference>
<dbReference type="Gene3D" id="1.10.390.10">
    <property type="entry name" value="Neutral Protease Domain 2"/>
    <property type="match status" value="1"/>
</dbReference>
<dbReference type="GO" id="GO:0016020">
    <property type="term" value="C:membrane"/>
    <property type="evidence" value="ECO:0007669"/>
    <property type="project" value="TreeGrafter"/>
</dbReference>
<feature type="domain" description="Aminopeptidase N-like N-terminal" evidence="16">
    <location>
        <begin position="62"/>
        <end position="239"/>
    </location>
</feature>
<evidence type="ECO:0000256" key="5">
    <source>
        <dbReference type="ARBA" id="ARBA00022723"/>
    </source>
</evidence>
<dbReference type="PANTHER" id="PTHR11533:SF174">
    <property type="entry name" value="PUROMYCIN-SENSITIVE AMINOPEPTIDASE-RELATED"/>
    <property type="match status" value="1"/>
</dbReference>